<proteinExistence type="inferred from homology"/>
<evidence type="ECO:0000256" key="7">
    <source>
        <dbReference type="PROSITE-ProRule" id="PRU10141"/>
    </source>
</evidence>
<feature type="region of interest" description="Disordered" evidence="8">
    <location>
        <begin position="213"/>
        <end position="263"/>
    </location>
</feature>
<evidence type="ECO:0000256" key="3">
    <source>
        <dbReference type="ARBA" id="ARBA00022679"/>
    </source>
</evidence>
<dbReference type="GO" id="GO:0005524">
    <property type="term" value="F:ATP binding"/>
    <property type="evidence" value="ECO:0007669"/>
    <property type="project" value="UniProtKB-UniRule"/>
</dbReference>
<dbReference type="RefSeq" id="XP_029655174.1">
    <property type="nucleotide sequence ID" value="XM_029799314.2"/>
</dbReference>
<dbReference type="InterPro" id="IPR000719">
    <property type="entry name" value="Prot_kinase_dom"/>
</dbReference>
<dbReference type="Pfam" id="PF19431">
    <property type="entry name" value="MEKK4_N"/>
    <property type="match status" value="2"/>
</dbReference>
<evidence type="ECO:0000256" key="4">
    <source>
        <dbReference type="ARBA" id="ARBA00022741"/>
    </source>
</evidence>
<evidence type="ECO:0000256" key="8">
    <source>
        <dbReference type="SAM" id="MobiDB-lite"/>
    </source>
</evidence>
<dbReference type="PROSITE" id="PS00107">
    <property type="entry name" value="PROTEIN_KINASE_ATP"/>
    <property type="match status" value="1"/>
</dbReference>
<comment type="similarity">
    <text evidence="1">Belongs to the protein kinase superfamily. STE Ser/Thr protein kinase family. MAP kinase kinase kinase subfamily.</text>
</comment>
<dbReference type="InterPro" id="IPR008271">
    <property type="entry name" value="Ser/Thr_kinase_AS"/>
</dbReference>
<keyword evidence="4 7" id="KW-0547">Nucleotide-binding</keyword>
<feature type="compositionally biased region" description="Polar residues" evidence="8">
    <location>
        <begin position="598"/>
        <end position="607"/>
    </location>
</feature>
<feature type="domain" description="Protein kinase" evidence="9">
    <location>
        <begin position="664"/>
        <end position="922"/>
    </location>
</feature>
<reference evidence="11" key="1">
    <citation type="submission" date="2025-08" db="UniProtKB">
        <authorList>
            <consortium name="RefSeq"/>
        </authorList>
    </citation>
    <scope>IDENTIFICATION</scope>
</reference>
<keyword evidence="3" id="KW-0808">Transferase</keyword>
<evidence type="ECO:0000256" key="1">
    <source>
        <dbReference type="ARBA" id="ARBA00006529"/>
    </source>
</evidence>
<feature type="compositionally biased region" description="Basic and acidic residues" evidence="8">
    <location>
        <begin position="220"/>
        <end position="239"/>
    </location>
</feature>
<evidence type="ECO:0000259" key="9">
    <source>
        <dbReference type="PROSITE" id="PS50011"/>
    </source>
</evidence>
<accession>A0A6P7TSE3</accession>
<dbReference type="PANTHER" id="PTHR48016:SF32">
    <property type="entry name" value="MITOGEN-ACTIVATED PROTEIN KINASE KINASE KINASE 4"/>
    <property type="match status" value="1"/>
</dbReference>
<dbReference type="InterPro" id="IPR011009">
    <property type="entry name" value="Kinase-like_dom_sf"/>
</dbReference>
<evidence type="ECO:0000256" key="2">
    <source>
        <dbReference type="ARBA" id="ARBA00022527"/>
    </source>
</evidence>
<evidence type="ECO:0000256" key="6">
    <source>
        <dbReference type="ARBA" id="ARBA00022840"/>
    </source>
</evidence>
<evidence type="ECO:0000313" key="11">
    <source>
        <dbReference type="RefSeq" id="XP_029655174.1"/>
    </source>
</evidence>
<feature type="binding site" evidence="7">
    <location>
        <position position="693"/>
    </location>
    <ligand>
        <name>ATP</name>
        <dbReference type="ChEBI" id="CHEBI:30616"/>
    </ligand>
</feature>
<dbReference type="Proteomes" id="UP000515154">
    <property type="component" value="Linkage group LG2"/>
</dbReference>
<sequence>MPQMSEFNTVDETNCSEEHFYDRSRKANQGSWNKQFLELGLPSFRSSYLFLLRVLLDVVYECMRLRLDQRPMGEPSALSVRQLIRECKDVLKGAVQMKKYYLSMVSTTVWDSDPSKIEDVMDLEKYDDHMKRVLEVYFNYLQNWMNNLQNLPDASQSLKNTLEEEWAFTKSICPFVIGGEAEAGKRFSALASGLLSSIADFLENGVDEFYTKGNESEEETVCKENGHDKEGERDMKEVKTTSSHAINNAELETNPDDTALDKSTDDEAYHKDKVLKLRHRIQQTFRDSKNLFREGRERTSKALGFAKMLRNDLELAASYKMNVSKVEIISKLEEMKHVLVSVPLSLSYLIFIPERILKNQKLILQLLNVTCGKEDCYSHTDPTHDQDINRGYLLMLQCDNDVNKQSWKGSTVHVDATAQTAIALSHIAVDSLMLVVTHSSVLYAIQEEFSKLMDTTVEVFQEQISCHQAISESLAELKYHRELQRLVSDEQKIELGKCMISFAREWMNFISEKWEKGRGRRPTWANQGLEFLVSVCDPKIMELLPESEISVFISEIKSCLDHIVGRSSTVRSPTSGSATSPDVYGYTRFPSVEESRPSAGSSDSLSTLAAKDRHSRSAHILQSINNLENKRNKKLQKSHIIGYITNKTSDLDLRIRVRRVNFRWQRGIKIGEGTFGKVYTAVNVDTGELMAMKEMKLKPTNKMRNPLKELVEEMNNLEGISHPNLVKYYGAEVQKDEMIIFMEYCDRGTIKEASKLGLPESIIRLYTREILKALCHLHENGIIHRDLKGANVFLTSDGAVKLGDFGCSVKLKSHSTIPGEISDLVGTTAYMAPEVFTRNDSEGHGRAADIWSLGCVVYEMSTGKQPWYDQHPYQIMFLVGLGNVPPIPENLSREGKEFLKHCFEMEPSRRPCTIDLLNHPFPKVSDEDMNL</sequence>
<keyword evidence="10" id="KW-1185">Reference proteome</keyword>
<organism evidence="10 11">
    <name type="scientific">Octopus sinensis</name>
    <name type="common">East Asian common octopus</name>
    <dbReference type="NCBI Taxonomy" id="2607531"/>
    <lineage>
        <taxon>Eukaryota</taxon>
        <taxon>Metazoa</taxon>
        <taxon>Spiralia</taxon>
        <taxon>Lophotrochozoa</taxon>
        <taxon>Mollusca</taxon>
        <taxon>Cephalopoda</taxon>
        <taxon>Coleoidea</taxon>
        <taxon>Octopodiformes</taxon>
        <taxon>Octopoda</taxon>
        <taxon>Incirrata</taxon>
        <taxon>Octopodidae</taxon>
        <taxon>Octopus</taxon>
    </lineage>
</organism>
<dbReference type="InterPro" id="IPR045801">
    <property type="entry name" value="MEKK4_N"/>
</dbReference>
<dbReference type="PROSITE" id="PS50011">
    <property type="entry name" value="PROTEIN_KINASE_DOM"/>
    <property type="match status" value="1"/>
</dbReference>
<gene>
    <name evidence="11" type="primary">LOC115228830</name>
</gene>
<feature type="region of interest" description="Disordered" evidence="8">
    <location>
        <begin position="592"/>
        <end position="613"/>
    </location>
</feature>
<keyword evidence="2" id="KW-0723">Serine/threonine-protein kinase</keyword>
<dbReference type="InterPro" id="IPR017441">
    <property type="entry name" value="Protein_kinase_ATP_BS"/>
</dbReference>
<dbReference type="SMART" id="SM00220">
    <property type="entry name" value="S_TKc"/>
    <property type="match status" value="1"/>
</dbReference>
<dbReference type="Gene3D" id="1.10.510.10">
    <property type="entry name" value="Transferase(Phosphotransferase) domain 1"/>
    <property type="match status" value="1"/>
</dbReference>
<keyword evidence="5 11" id="KW-0418">Kinase</keyword>
<keyword evidence="6 7" id="KW-0067">ATP-binding</keyword>
<dbReference type="PROSITE" id="PS00108">
    <property type="entry name" value="PROTEIN_KINASE_ST"/>
    <property type="match status" value="1"/>
</dbReference>
<dbReference type="GO" id="GO:0004674">
    <property type="term" value="F:protein serine/threonine kinase activity"/>
    <property type="evidence" value="ECO:0007669"/>
    <property type="project" value="UniProtKB-KW"/>
</dbReference>
<dbReference type="SUPFAM" id="SSF56112">
    <property type="entry name" value="Protein kinase-like (PK-like)"/>
    <property type="match status" value="1"/>
</dbReference>
<dbReference type="GO" id="GO:0000165">
    <property type="term" value="P:MAPK cascade"/>
    <property type="evidence" value="ECO:0007669"/>
    <property type="project" value="InterPro"/>
</dbReference>
<evidence type="ECO:0000313" key="10">
    <source>
        <dbReference type="Proteomes" id="UP000515154"/>
    </source>
</evidence>
<dbReference type="InterPro" id="IPR050538">
    <property type="entry name" value="MAP_kinase_kinase_kinase"/>
</dbReference>
<protein>
    <submittedName>
        <fullName evidence="11">Mitogen-activated protein kinase kinase kinase 4 isoform X2</fullName>
    </submittedName>
</protein>
<dbReference type="PANTHER" id="PTHR48016">
    <property type="entry name" value="MAP KINASE KINASE KINASE SSK2-RELATED-RELATED"/>
    <property type="match status" value="1"/>
</dbReference>
<dbReference type="AlphaFoldDB" id="A0A6P7TSE3"/>
<evidence type="ECO:0000256" key="5">
    <source>
        <dbReference type="ARBA" id="ARBA00022777"/>
    </source>
</evidence>
<name>A0A6P7TSE3_9MOLL</name>
<dbReference type="Pfam" id="PF00069">
    <property type="entry name" value="Pkinase"/>
    <property type="match status" value="1"/>
</dbReference>